<dbReference type="PROSITE" id="PS00658">
    <property type="entry name" value="FORK_HEAD_2"/>
    <property type="match status" value="1"/>
</dbReference>
<dbReference type="GeneID" id="112691587"/>
<dbReference type="FunFam" id="1.10.10.10:FF:000030">
    <property type="entry name" value="Forkhead box protein K2"/>
    <property type="match status" value="1"/>
</dbReference>
<dbReference type="GO" id="GO:0000978">
    <property type="term" value="F:RNA polymerase II cis-regulatory region sequence-specific DNA binding"/>
    <property type="evidence" value="ECO:0007669"/>
    <property type="project" value="TreeGrafter"/>
</dbReference>
<dbReference type="PANTHER" id="PTHR45881">
    <property type="entry name" value="CHECKPOINT SUPPRESSOR 1-LIKE, ISOFORM A-RELATED"/>
    <property type="match status" value="1"/>
</dbReference>
<feature type="domain" description="Fork-head" evidence="9">
    <location>
        <begin position="331"/>
        <end position="426"/>
    </location>
</feature>
<evidence type="ECO:0000259" key="8">
    <source>
        <dbReference type="PROSITE" id="PS50006"/>
    </source>
</evidence>
<feature type="compositionally biased region" description="Polar residues" evidence="7">
    <location>
        <begin position="484"/>
        <end position="500"/>
    </location>
</feature>
<dbReference type="SMART" id="SM00339">
    <property type="entry name" value="FH"/>
    <property type="match status" value="1"/>
</dbReference>
<dbReference type="Pfam" id="PF00498">
    <property type="entry name" value="FHA"/>
    <property type="match status" value="1"/>
</dbReference>
<evidence type="ECO:0000259" key="9">
    <source>
        <dbReference type="PROSITE" id="PS50039"/>
    </source>
</evidence>
<evidence type="ECO:0000256" key="7">
    <source>
        <dbReference type="SAM" id="MobiDB-lite"/>
    </source>
</evidence>
<keyword evidence="5 6" id="KW-0539">Nucleus</keyword>
<evidence type="ECO:0000313" key="11">
    <source>
        <dbReference type="RefSeq" id="XP_025421670.1"/>
    </source>
</evidence>
<keyword evidence="4" id="KW-0804">Transcription</keyword>
<keyword evidence="3 6" id="KW-0238">DNA-binding</keyword>
<dbReference type="CDD" id="cd22688">
    <property type="entry name" value="FHA_FOXK"/>
    <property type="match status" value="1"/>
</dbReference>
<gene>
    <name evidence="11 12" type="primary">LOC112691587</name>
</gene>
<evidence type="ECO:0000313" key="10">
    <source>
        <dbReference type="Proteomes" id="UP000694846"/>
    </source>
</evidence>
<name>A0A8B8GFN8_9HEMI</name>
<dbReference type="PRINTS" id="PR00053">
    <property type="entry name" value="FORKHEAD"/>
</dbReference>
<feature type="compositionally biased region" description="Polar residues" evidence="7">
    <location>
        <begin position="194"/>
        <end position="205"/>
    </location>
</feature>
<dbReference type="GO" id="GO:0005634">
    <property type="term" value="C:nucleus"/>
    <property type="evidence" value="ECO:0007669"/>
    <property type="project" value="UniProtKB-SubCell"/>
</dbReference>
<feature type="domain" description="FHA" evidence="8">
    <location>
        <begin position="50"/>
        <end position="102"/>
    </location>
</feature>
<feature type="region of interest" description="Disordered" evidence="7">
    <location>
        <begin position="461"/>
        <end position="500"/>
    </location>
</feature>
<protein>
    <submittedName>
        <fullName evidence="11 12">Forkhead box protein K2-like isoform X1</fullName>
    </submittedName>
</protein>
<dbReference type="SUPFAM" id="SSF49879">
    <property type="entry name" value="SMAD/FHA domain"/>
    <property type="match status" value="1"/>
</dbReference>
<comment type="subcellular location">
    <subcellularLocation>
        <location evidence="1 6">Nucleus</location>
    </subcellularLocation>
</comment>
<dbReference type="RefSeq" id="XP_025421671.1">
    <property type="nucleotide sequence ID" value="XM_025565886.1"/>
</dbReference>
<feature type="compositionally biased region" description="Polar residues" evidence="7">
    <location>
        <begin position="290"/>
        <end position="314"/>
    </location>
</feature>
<accession>A0A8B8GFN8</accession>
<dbReference type="InterPro" id="IPR030456">
    <property type="entry name" value="TF_fork_head_CS_2"/>
</dbReference>
<dbReference type="Gene3D" id="2.60.200.20">
    <property type="match status" value="1"/>
</dbReference>
<proteinExistence type="predicted"/>
<evidence type="ECO:0000256" key="1">
    <source>
        <dbReference type="ARBA" id="ARBA00004123"/>
    </source>
</evidence>
<evidence type="ECO:0000256" key="3">
    <source>
        <dbReference type="ARBA" id="ARBA00023125"/>
    </source>
</evidence>
<dbReference type="AlphaFoldDB" id="A0A8B8GFN8"/>
<feature type="compositionally biased region" description="Acidic residues" evidence="7">
    <location>
        <begin position="688"/>
        <end position="697"/>
    </location>
</feature>
<keyword evidence="10" id="KW-1185">Reference proteome</keyword>
<dbReference type="InterPro" id="IPR008984">
    <property type="entry name" value="SMAD_FHA_dom_sf"/>
</dbReference>
<dbReference type="GO" id="GO:0045893">
    <property type="term" value="P:positive regulation of DNA-templated transcription"/>
    <property type="evidence" value="ECO:0007669"/>
    <property type="project" value="UniProtKB-ARBA"/>
</dbReference>
<dbReference type="FunFam" id="2.60.200.20:FF:000031">
    <property type="entry name" value="Forkhead box protein K1"/>
    <property type="match status" value="1"/>
</dbReference>
<evidence type="ECO:0000256" key="4">
    <source>
        <dbReference type="ARBA" id="ARBA00023163"/>
    </source>
</evidence>
<feature type="region of interest" description="Disordered" evidence="7">
    <location>
        <begin position="194"/>
        <end position="213"/>
    </location>
</feature>
<feature type="region of interest" description="Disordered" evidence="7">
    <location>
        <begin position="662"/>
        <end position="722"/>
    </location>
</feature>
<feature type="region of interest" description="Disordered" evidence="7">
    <location>
        <begin position="288"/>
        <end position="331"/>
    </location>
</feature>
<dbReference type="InterPro" id="IPR000253">
    <property type="entry name" value="FHA_dom"/>
</dbReference>
<dbReference type="RefSeq" id="XP_025421670.1">
    <property type="nucleotide sequence ID" value="XM_025565885.1"/>
</dbReference>
<dbReference type="PROSITE" id="PS50006">
    <property type="entry name" value="FHA_DOMAIN"/>
    <property type="match status" value="1"/>
</dbReference>
<sequence length="737" mass="81845">MSDTDWTLHALKSMPGSPTNVQWAPDQDVTGVIAKLEGRELEFLIRQKRIVIGRNSSKGQVDVNMGHSSFISRRHLEVVYEHPNFFLTCHGKNGVFVDGVFQRKGAPALQLPKRCLMRFPSTTIRLVFYSLIDEMAPPPVLQNTLIQTQTRPIATPSRSYASPLSINIPPQVIKQESTFLSKENRFISPFPSPTGTLSAANSCPTSPRGGHNRHTLGPDLQMAAYAAAVANPGQIGVIAAPTSSAIYVEENKHLIMSSQNSRDEETSPLDNTVFDVSIGSEQYVGDFYRNGTSTSTGQNYSPPETVIQDRSTPINNNNSNSNNAKSKDESKPPYSYAQLIVQAVASAPDRQLTLSGIYSYITKNYPYYRFVDKGWQNSIRHNLSLNRYFIKVPRSQEEPGKGAFWRIDPSSEQKLIEQAFRRRRIRGVPSFRLHNSFGMSSRSAPPSPSHIAGGELSIADSLSRETSPSPPVSSSDQQPDEVCLTNSIPNQTKSPNKISHTNGVLHYVSSTANNEASEMQSPQQLTFLKSRLVLPVTTYSKSTTRHITIVNNGLPSSQPGSTTKTNLNFITFPPPLKESLLPQAPVIVQTLDQTFDASKLNHSLNIEKAVNHHKQVETNDVDEDISQNNPTQGIEIESGEFGVQDIREEIIDDTQKTIEENIDQSKVFKQDESSENGIENGSQQQVVDEVEEEEEVAGENHFDESKEPDTNYSDNFQEPQAKRAKLNYFQQEINGVP</sequence>
<dbReference type="SUPFAM" id="SSF46785">
    <property type="entry name" value="Winged helix' DNA-binding domain"/>
    <property type="match status" value="1"/>
</dbReference>
<evidence type="ECO:0000313" key="12">
    <source>
        <dbReference type="RefSeq" id="XP_025421671.1"/>
    </source>
</evidence>
<evidence type="ECO:0000256" key="6">
    <source>
        <dbReference type="PROSITE-ProRule" id="PRU00089"/>
    </source>
</evidence>
<evidence type="ECO:0000256" key="2">
    <source>
        <dbReference type="ARBA" id="ARBA00023015"/>
    </source>
</evidence>
<organism evidence="10 11">
    <name type="scientific">Sipha flava</name>
    <name type="common">yellow sugarcane aphid</name>
    <dbReference type="NCBI Taxonomy" id="143950"/>
    <lineage>
        <taxon>Eukaryota</taxon>
        <taxon>Metazoa</taxon>
        <taxon>Ecdysozoa</taxon>
        <taxon>Arthropoda</taxon>
        <taxon>Hexapoda</taxon>
        <taxon>Insecta</taxon>
        <taxon>Pterygota</taxon>
        <taxon>Neoptera</taxon>
        <taxon>Paraneoptera</taxon>
        <taxon>Hemiptera</taxon>
        <taxon>Sternorrhyncha</taxon>
        <taxon>Aphidomorpha</taxon>
        <taxon>Aphidoidea</taxon>
        <taxon>Aphididae</taxon>
        <taxon>Sipha</taxon>
    </lineage>
</organism>
<dbReference type="Proteomes" id="UP000694846">
    <property type="component" value="Unplaced"/>
</dbReference>
<dbReference type="InterPro" id="IPR036390">
    <property type="entry name" value="WH_DNA-bd_sf"/>
</dbReference>
<dbReference type="InterPro" id="IPR001766">
    <property type="entry name" value="Fork_head_dom"/>
</dbReference>
<dbReference type="SMART" id="SM00240">
    <property type="entry name" value="FHA"/>
    <property type="match status" value="1"/>
</dbReference>
<feature type="DNA-binding region" description="Fork-head" evidence="6">
    <location>
        <begin position="331"/>
        <end position="426"/>
    </location>
</feature>
<dbReference type="GO" id="GO:0000981">
    <property type="term" value="F:DNA-binding transcription factor activity, RNA polymerase II-specific"/>
    <property type="evidence" value="ECO:0007669"/>
    <property type="project" value="TreeGrafter"/>
</dbReference>
<dbReference type="PANTHER" id="PTHR45881:SF7">
    <property type="entry name" value="CHECKPOINT SUPPRESSOR 1-LIKE, ISOFORM A-RELATED"/>
    <property type="match status" value="1"/>
</dbReference>
<evidence type="ECO:0000256" key="5">
    <source>
        <dbReference type="ARBA" id="ARBA00023242"/>
    </source>
</evidence>
<dbReference type="OrthoDB" id="691130at2759"/>
<dbReference type="PROSITE" id="PS50039">
    <property type="entry name" value="FORK_HEAD_3"/>
    <property type="match status" value="1"/>
</dbReference>
<dbReference type="Pfam" id="PF00250">
    <property type="entry name" value="Forkhead"/>
    <property type="match status" value="1"/>
</dbReference>
<dbReference type="InterPro" id="IPR036388">
    <property type="entry name" value="WH-like_DNA-bd_sf"/>
</dbReference>
<keyword evidence="2" id="KW-0805">Transcription regulation</keyword>
<dbReference type="Gene3D" id="1.10.10.10">
    <property type="entry name" value="Winged helix-like DNA-binding domain superfamily/Winged helix DNA-binding domain"/>
    <property type="match status" value="1"/>
</dbReference>
<reference evidence="11 12" key="1">
    <citation type="submission" date="2025-04" db="UniProtKB">
        <authorList>
            <consortium name="RefSeq"/>
        </authorList>
    </citation>
    <scope>IDENTIFICATION</scope>
    <source>
        <tissue evidence="11 12">Whole body</tissue>
    </source>
</reference>
<feature type="compositionally biased region" description="Basic and acidic residues" evidence="7">
    <location>
        <begin position="698"/>
        <end position="709"/>
    </location>
</feature>